<evidence type="ECO:0000313" key="4">
    <source>
        <dbReference type="EMBL" id="CAJ0592240.1"/>
    </source>
</evidence>
<evidence type="ECO:0008006" key="6">
    <source>
        <dbReference type="Google" id="ProtNLM"/>
    </source>
</evidence>
<dbReference type="AlphaFoldDB" id="A0AA36GKG0"/>
<feature type="coiled-coil region" evidence="1">
    <location>
        <begin position="272"/>
        <end position="313"/>
    </location>
</feature>
<organism evidence="4 5">
    <name type="scientific">Cylicocyclus nassatus</name>
    <name type="common">Nematode worm</name>
    <dbReference type="NCBI Taxonomy" id="53992"/>
    <lineage>
        <taxon>Eukaryota</taxon>
        <taxon>Metazoa</taxon>
        <taxon>Ecdysozoa</taxon>
        <taxon>Nematoda</taxon>
        <taxon>Chromadorea</taxon>
        <taxon>Rhabditida</taxon>
        <taxon>Rhabditina</taxon>
        <taxon>Rhabditomorpha</taxon>
        <taxon>Strongyloidea</taxon>
        <taxon>Strongylidae</taxon>
        <taxon>Cylicocyclus</taxon>
    </lineage>
</organism>
<dbReference type="Proteomes" id="UP001176961">
    <property type="component" value="Unassembled WGS sequence"/>
</dbReference>
<feature type="region of interest" description="Disordered" evidence="2">
    <location>
        <begin position="314"/>
        <end position="380"/>
    </location>
</feature>
<evidence type="ECO:0000256" key="2">
    <source>
        <dbReference type="SAM" id="MobiDB-lite"/>
    </source>
</evidence>
<reference evidence="4" key="1">
    <citation type="submission" date="2023-07" db="EMBL/GenBank/DDBJ databases">
        <authorList>
            <consortium name="CYATHOMIX"/>
        </authorList>
    </citation>
    <scope>NUCLEOTIDE SEQUENCE</scope>
    <source>
        <strain evidence="4">N/A</strain>
    </source>
</reference>
<dbReference type="Pfam" id="PF13557">
    <property type="entry name" value="Phenol_MetA_deg"/>
    <property type="match status" value="1"/>
</dbReference>
<sequence length="692" mass="72692">MIRLPLLMTLLLMLPALTVRAADAAPGRGLKEIPDPELNLMRGRYTVGGNSVAWFGVTMVSQWQASNGTALQGTLTLGMDFRGGGAPKLSFQPSVHVTAADAPLPVTAGRSIDSSGLANVSGLVQSVQVAGDGNAARNTTTLLVRDGDVPAMQSDSAHSASAQQAGVSASAVLDGNQARLQLQGIALAGDGQAASNQLRLELVRNTAGGNLPLSQNVAQAIALNRGMGRASSTARHWGTRSTTQDTNMHTLLRITPLALAALAGTALAAPPTADDNADVQALANQLEQLKSNYAQEVRRLRELDMQVQAMQARLSGRTGPAGPATAAATGTGTGTGTEVEHGSTLQAAPGQTAPGGEGYASTAAEAQQARQESRRSVDDVKQQQSALFSRRFTIENSLTYARYDRKQLTLNGFLALDAIFLGNIAIENVESDSLTYNLAARWGVSPNLTLNLDVPYLARRTVYQKGGAGGAAAAIAQEQTNGNGLGDIGLSANYRLFGERGWRPETVLTAGVTAPTGRAPYGLDWKVIERDDDDYIRFAVPKEQPTGNGVWQANVGLSMVKTADPAILFANLGYVHSFPRGFNDIDSNPDTVNPGDVKLGGSVYFGAGVAFAFNERTSLSLSFSDRISARASTRFQGGQWMKVIGSDANAASLNLGVTYALNQHTTLVTLLGIGLTPDAPDFTLAFKIPYML</sequence>
<feature type="compositionally biased region" description="Low complexity" evidence="2">
    <location>
        <begin position="318"/>
        <end position="330"/>
    </location>
</feature>
<proteinExistence type="predicted"/>
<evidence type="ECO:0000313" key="5">
    <source>
        <dbReference type="Proteomes" id="UP001176961"/>
    </source>
</evidence>
<accession>A0AA36GKG0</accession>
<dbReference type="InterPro" id="IPR025737">
    <property type="entry name" value="FApF"/>
</dbReference>
<name>A0AA36GKG0_CYLNA</name>
<gene>
    <name evidence="4" type="ORF">CYNAS_LOCUS4223</name>
</gene>
<feature type="compositionally biased region" description="Low complexity" evidence="2">
    <location>
        <begin position="360"/>
        <end position="370"/>
    </location>
</feature>
<comment type="caution">
    <text evidence="4">The sequence shown here is derived from an EMBL/GenBank/DDBJ whole genome shotgun (WGS) entry which is preliminary data.</text>
</comment>
<feature type="chain" id="PRO_5041248450" description="Transporter" evidence="3">
    <location>
        <begin position="25"/>
        <end position="692"/>
    </location>
</feature>
<feature type="signal peptide" evidence="3">
    <location>
        <begin position="1"/>
        <end position="24"/>
    </location>
</feature>
<keyword evidence="3" id="KW-0732">Signal</keyword>
<keyword evidence="1" id="KW-0175">Coiled coil</keyword>
<evidence type="ECO:0000256" key="1">
    <source>
        <dbReference type="SAM" id="Coils"/>
    </source>
</evidence>
<dbReference type="EMBL" id="CATQJL010000036">
    <property type="protein sequence ID" value="CAJ0592240.1"/>
    <property type="molecule type" value="Genomic_DNA"/>
</dbReference>
<evidence type="ECO:0000256" key="3">
    <source>
        <dbReference type="SAM" id="SignalP"/>
    </source>
</evidence>
<keyword evidence="5" id="KW-1185">Reference proteome</keyword>
<protein>
    <recommendedName>
        <fullName evidence="6">Transporter</fullName>
    </recommendedName>
</protein>
<feature type="compositionally biased region" description="Basic and acidic residues" evidence="2">
    <location>
        <begin position="371"/>
        <end position="380"/>
    </location>
</feature>